<gene>
    <name evidence="2" type="ORF">P0O15_08560</name>
</gene>
<organism evidence="2 3">
    <name type="scientific">Candidatus Methanocrinis natronophilus</name>
    <dbReference type="NCBI Taxonomy" id="3033396"/>
    <lineage>
        <taxon>Archaea</taxon>
        <taxon>Methanobacteriati</taxon>
        <taxon>Methanobacteriota</taxon>
        <taxon>Stenosarchaea group</taxon>
        <taxon>Methanomicrobia</taxon>
        <taxon>Methanotrichales</taxon>
        <taxon>Methanotrichaceae</taxon>
        <taxon>Methanocrinis</taxon>
    </lineage>
</organism>
<protein>
    <submittedName>
        <fullName evidence="2">Uncharacterized protein</fullName>
    </submittedName>
</protein>
<feature type="region of interest" description="Disordered" evidence="1">
    <location>
        <begin position="187"/>
        <end position="237"/>
    </location>
</feature>
<name>A0ABT5X938_9EURY</name>
<accession>A0ABT5X938</accession>
<dbReference type="EMBL" id="JARFPK010000030">
    <property type="protein sequence ID" value="MDF0591214.1"/>
    <property type="molecule type" value="Genomic_DNA"/>
</dbReference>
<comment type="caution">
    <text evidence="2">The sequence shown here is derived from an EMBL/GenBank/DDBJ whole genome shotgun (WGS) entry which is preliminary data.</text>
</comment>
<evidence type="ECO:0000256" key="1">
    <source>
        <dbReference type="SAM" id="MobiDB-lite"/>
    </source>
</evidence>
<dbReference type="Proteomes" id="UP001220010">
    <property type="component" value="Unassembled WGS sequence"/>
</dbReference>
<feature type="compositionally biased region" description="Polar residues" evidence="1">
    <location>
        <begin position="199"/>
        <end position="208"/>
    </location>
</feature>
<reference evidence="2 3" key="1">
    <citation type="submission" date="2023-03" db="EMBL/GenBank/DDBJ databases">
        <title>WGS of Methanotrichaceae archaeon Mx.</title>
        <authorList>
            <person name="Sorokin D.Y."/>
            <person name="Merkel A.Y."/>
        </authorList>
    </citation>
    <scope>NUCLEOTIDE SEQUENCE [LARGE SCALE GENOMIC DNA]</scope>
    <source>
        <strain evidence="2 3">Mx</strain>
    </source>
</reference>
<keyword evidence="3" id="KW-1185">Reference proteome</keyword>
<sequence length="419" mass="45826">MRIFSLLLLLLFALVSPMAAFEVSPINPNPGDPVTIRGVASPGEEVRLRSSFEMDIPVVNGKYEYVATGVQIPQRPNRLSVAANNVDDLKVGVRMGIWVTMPVRASGGVASVSKSDVPPGRYTLKIFGEALPGATTVSVRVDAETAVRAGSDGSYQMVMDTSGVPEGKYNIRAGGDEKVVMIGRSPVGASRYGSEPTEIGTTSPSRAQESPERGRLEDAGRPTPIPEPYYREMKRGDSENPEDLVRYFNAARNRAENLDVFEKAAFYEHHLSGSGFNVSFAYSKSFDGSSQDHLWLLMMTQKGEEIDLDPSYRVKGASSLMPLEPRYSRYDHRFEDIYEAAETLGVERLAWWTDETAGGSALMDASLKGEEAVRGLEEPVAEKVVEEKVVEDKGFIGWIRDLFSRALAKIGLALASWAG</sequence>
<dbReference type="RefSeq" id="WP_316966952.1">
    <property type="nucleotide sequence ID" value="NZ_JARFPK010000030.1"/>
</dbReference>
<feature type="compositionally biased region" description="Basic and acidic residues" evidence="1">
    <location>
        <begin position="209"/>
        <end position="220"/>
    </location>
</feature>
<proteinExistence type="predicted"/>
<evidence type="ECO:0000313" key="2">
    <source>
        <dbReference type="EMBL" id="MDF0591214.1"/>
    </source>
</evidence>
<evidence type="ECO:0000313" key="3">
    <source>
        <dbReference type="Proteomes" id="UP001220010"/>
    </source>
</evidence>